<reference evidence="2" key="1">
    <citation type="journal article" date="2020" name="Stud. Mycol.">
        <title>101 Dothideomycetes genomes: a test case for predicting lifestyles and emergence of pathogens.</title>
        <authorList>
            <person name="Haridas S."/>
            <person name="Albert R."/>
            <person name="Binder M."/>
            <person name="Bloem J."/>
            <person name="Labutti K."/>
            <person name="Salamov A."/>
            <person name="Andreopoulos B."/>
            <person name="Baker S."/>
            <person name="Barry K."/>
            <person name="Bills G."/>
            <person name="Bluhm B."/>
            <person name="Cannon C."/>
            <person name="Castanera R."/>
            <person name="Culley D."/>
            <person name="Daum C."/>
            <person name="Ezra D."/>
            <person name="Gonzalez J."/>
            <person name="Henrissat B."/>
            <person name="Kuo A."/>
            <person name="Liang C."/>
            <person name="Lipzen A."/>
            <person name="Lutzoni F."/>
            <person name="Magnuson J."/>
            <person name="Mondo S."/>
            <person name="Nolan M."/>
            <person name="Ohm R."/>
            <person name="Pangilinan J."/>
            <person name="Park H.-J."/>
            <person name="Ramirez L."/>
            <person name="Alfaro M."/>
            <person name="Sun H."/>
            <person name="Tritt A."/>
            <person name="Yoshinaga Y."/>
            <person name="Zwiers L.-H."/>
            <person name="Turgeon B."/>
            <person name="Goodwin S."/>
            <person name="Spatafora J."/>
            <person name="Crous P."/>
            <person name="Grigoriev I."/>
        </authorList>
    </citation>
    <scope>NUCLEOTIDE SEQUENCE</scope>
    <source>
        <strain evidence="2">CBS 113979</strain>
    </source>
</reference>
<keyword evidence="1" id="KW-1133">Transmembrane helix</keyword>
<evidence type="ECO:0000256" key="1">
    <source>
        <dbReference type="SAM" id="Phobius"/>
    </source>
</evidence>
<evidence type="ECO:0000313" key="3">
    <source>
        <dbReference type="Proteomes" id="UP000800041"/>
    </source>
</evidence>
<dbReference type="EMBL" id="ML977193">
    <property type="protein sequence ID" value="KAF1981818.1"/>
    <property type="molecule type" value="Genomic_DNA"/>
</dbReference>
<protein>
    <submittedName>
        <fullName evidence="2">Uncharacterized protein</fullName>
    </submittedName>
</protein>
<gene>
    <name evidence="2" type="ORF">K402DRAFT_220444</name>
</gene>
<dbReference type="AlphaFoldDB" id="A0A6G1GM67"/>
<organism evidence="2 3">
    <name type="scientific">Aulographum hederae CBS 113979</name>
    <dbReference type="NCBI Taxonomy" id="1176131"/>
    <lineage>
        <taxon>Eukaryota</taxon>
        <taxon>Fungi</taxon>
        <taxon>Dikarya</taxon>
        <taxon>Ascomycota</taxon>
        <taxon>Pezizomycotina</taxon>
        <taxon>Dothideomycetes</taxon>
        <taxon>Pleosporomycetidae</taxon>
        <taxon>Aulographales</taxon>
        <taxon>Aulographaceae</taxon>
    </lineage>
</organism>
<name>A0A6G1GM67_9PEZI</name>
<proteinExistence type="predicted"/>
<keyword evidence="3" id="KW-1185">Reference proteome</keyword>
<feature type="transmembrane region" description="Helical" evidence="1">
    <location>
        <begin position="19"/>
        <end position="40"/>
    </location>
</feature>
<keyword evidence="1" id="KW-0812">Transmembrane</keyword>
<sequence>MVSSHGPQTSTMSVRHVLGFHQCQCAIFLVSFFTCFLFFLRISSAVRIGSCFSPDIILLQALIQELSHADTHIRSLFLLSIPRGGAP</sequence>
<dbReference type="Proteomes" id="UP000800041">
    <property type="component" value="Unassembled WGS sequence"/>
</dbReference>
<keyword evidence="1" id="KW-0472">Membrane</keyword>
<evidence type="ECO:0000313" key="2">
    <source>
        <dbReference type="EMBL" id="KAF1981818.1"/>
    </source>
</evidence>
<accession>A0A6G1GM67</accession>